<dbReference type="Proteomes" id="UP000030672">
    <property type="component" value="Unassembled WGS sequence"/>
</dbReference>
<dbReference type="HOGENOM" id="CLU_107650_0_0_1"/>
<evidence type="ECO:0000256" key="1">
    <source>
        <dbReference type="SAM" id="SignalP"/>
    </source>
</evidence>
<dbReference type="EMBL" id="KL584829">
    <property type="protein sequence ID" value="KEQ64410.1"/>
    <property type="molecule type" value="Genomic_DNA"/>
</dbReference>
<dbReference type="PANTHER" id="PTHR11362:SF78">
    <property type="entry name" value="PROTEASE INHIBITOR"/>
    <property type="match status" value="1"/>
</dbReference>
<dbReference type="GO" id="GO:0005543">
    <property type="term" value="F:phospholipid binding"/>
    <property type="evidence" value="ECO:0007669"/>
    <property type="project" value="TreeGrafter"/>
</dbReference>
<keyword evidence="1" id="KW-0732">Signal</keyword>
<dbReference type="AlphaFoldDB" id="A0A074VUF0"/>
<dbReference type="PANTHER" id="PTHR11362">
    <property type="entry name" value="PHOSPHATIDYLETHANOLAMINE-BINDING PROTEIN"/>
    <property type="match status" value="1"/>
</dbReference>
<dbReference type="InterPro" id="IPR036610">
    <property type="entry name" value="PEBP-like_sf"/>
</dbReference>
<keyword evidence="3" id="KW-1185">Reference proteome</keyword>
<feature type="signal peptide" evidence="1">
    <location>
        <begin position="1"/>
        <end position="20"/>
    </location>
</feature>
<gene>
    <name evidence="2" type="ORF">M437DRAFT_83345</name>
</gene>
<dbReference type="GO" id="GO:0030414">
    <property type="term" value="F:peptidase inhibitor activity"/>
    <property type="evidence" value="ECO:0007669"/>
    <property type="project" value="TreeGrafter"/>
</dbReference>
<dbReference type="RefSeq" id="XP_040881433.1">
    <property type="nucleotide sequence ID" value="XM_041027915.1"/>
</dbReference>
<dbReference type="Pfam" id="PF01161">
    <property type="entry name" value="PBP"/>
    <property type="match status" value="1"/>
</dbReference>
<dbReference type="InterPro" id="IPR035810">
    <property type="entry name" value="PEBP_euk"/>
</dbReference>
<dbReference type="CDD" id="cd00866">
    <property type="entry name" value="PEBP_euk"/>
    <property type="match status" value="1"/>
</dbReference>
<proteinExistence type="predicted"/>
<name>A0A074VUF0_AURM1</name>
<dbReference type="InterPro" id="IPR008914">
    <property type="entry name" value="PEBP"/>
</dbReference>
<dbReference type="GO" id="GO:0046578">
    <property type="term" value="P:regulation of Ras protein signal transduction"/>
    <property type="evidence" value="ECO:0007669"/>
    <property type="project" value="TreeGrafter"/>
</dbReference>
<reference evidence="2 3" key="1">
    <citation type="journal article" date="2014" name="BMC Genomics">
        <title>Genome sequencing of four Aureobasidium pullulans varieties: biotechnological potential, stress tolerance, and description of new species.</title>
        <authorList>
            <person name="Gostin Ar C."/>
            <person name="Ohm R.A."/>
            <person name="Kogej T."/>
            <person name="Sonjak S."/>
            <person name="Turk M."/>
            <person name="Zajc J."/>
            <person name="Zalar P."/>
            <person name="Grube M."/>
            <person name="Sun H."/>
            <person name="Han J."/>
            <person name="Sharma A."/>
            <person name="Chiniquy J."/>
            <person name="Ngan C.Y."/>
            <person name="Lipzen A."/>
            <person name="Barry K."/>
            <person name="Grigoriev I.V."/>
            <person name="Gunde-Cimerman N."/>
        </authorList>
    </citation>
    <scope>NUCLEOTIDE SEQUENCE [LARGE SCALE GENOMIC DNA]</scope>
    <source>
        <strain evidence="2 3">CBS 110374</strain>
    </source>
</reference>
<dbReference type="Gene3D" id="3.90.280.10">
    <property type="entry name" value="PEBP-like"/>
    <property type="match status" value="1"/>
</dbReference>
<feature type="chain" id="PRO_5001700917" evidence="1">
    <location>
        <begin position="21"/>
        <end position="221"/>
    </location>
</feature>
<dbReference type="GO" id="GO:0030162">
    <property type="term" value="P:regulation of proteolysis"/>
    <property type="evidence" value="ECO:0007669"/>
    <property type="project" value="TreeGrafter"/>
</dbReference>
<dbReference type="STRING" id="1043003.A0A074VUF0"/>
<dbReference type="GeneID" id="63921288"/>
<dbReference type="SUPFAM" id="SSF49777">
    <property type="entry name" value="PEBP-like"/>
    <property type="match status" value="1"/>
</dbReference>
<sequence length="221" mass="24369">MKPSQVLLAVAAVGVNIASAATPPGSTPQVANTLGIQFGKNNVQPGEMIDQAVADAGQPTLYFPSPKLNNRNLAKHKSPQKDKTYIFTMVDLNLPFFALPNTTDFASLVPGIGPNRTTRLHWFEYNVHTIPPHLELKNFSTPIADYEGPQPPQGDEPHNYVIYLFEQPEGYKPDLSAKAMYANFSYLGRMNYSIKALEEEVGKPIAANYFVVQNENNTKSS</sequence>
<organism evidence="2 3">
    <name type="scientific">Aureobasidium melanogenum (strain CBS 110374)</name>
    <name type="common">Aureobasidium pullulans var. melanogenum</name>
    <dbReference type="NCBI Taxonomy" id="1043003"/>
    <lineage>
        <taxon>Eukaryota</taxon>
        <taxon>Fungi</taxon>
        <taxon>Dikarya</taxon>
        <taxon>Ascomycota</taxon>
        <taxon>Pezizomycotina</taxon>
        <taxon>Dothideomycetes</taxon>
        <taxon>Dothideomycetidae</taxon>
        <taxon>Dothideales</taxon>
        <taxon>Saccotheciaceae</taxon>
        <taxon>Aureobasidium</taxon>
    </lineage>
</organism>
<accession>A0A074VUF0</accession>
<evidence type="ECO:0000313" key="2">
    <source>
        <dbReference type="EMBL" id="KEQ64410.1"/>
    </source>
</evidence>
<protein>
    <submittedName>
        <fullName evidence="2">PEBP-like protein</fullName>
    </submittedName>
</protein>
<evidence type="ECO:0000313" key="3">
    <source>
        <dbReference type="Proteomes" id="UP000030672"/>
    </source>
</evidence>